<name>A0ABX6F476_KLUMA</name>
<keyword evidence="3" id="KW-0687">Ribonucleoprotein</keyword>
<evidence type="ECO:0000313" key="4">
    <source>
        <dbReference type="EMBL" id="QGN18133.1"/>
    </source>
</evidence>
<evidence type="ECO:0000313" key="5">
    <source>
        <dbReference type="Proteomes" id="UP000422736"/>
    </source>
</evidence>
<dbReference type="PANTHER" id="PTHR41237">
    <property type="entry name" value="37S RIBOSOMAL PROTEIN MRP21, MITOCHONDRIAL"/>
    <property type="match status" value="1"/>
</dbReference>
<dbReference type="EMBL" id="CP015061">
    <property type="protein sequence ID" value="QGN18133.1"/>
    <property type="molecule type" value="Genomic_DNA"/>
</dbReference>
<dbReference type="Proteomes" id="UP000422736">
    <property type="component" value="Chromosome 7"/>
</dbReference>
<evidence type="ECO:0000256" key="2">
    <source>
        <dbReference type="ARBA" id="ARBA00022980"/>
    </source>
</evidence>
<protein>
    <submittedName>
        <fullName evidence="4">37S ribosomal protein MRP21</fullName>
    </submittedName>
</protein>
<sequence>MLGFRGILSSVRVNARPFSQSAVRTQEIIDFTRLSLLKRTKEADGLSRKDSSLSSMMQSPREAALHSKLTGIQAGRTVDVFTGNTAAAFQRLGAVVRANGIMRDKRSQRFYLKPGKAREMRRSRKHRKEFMKSFKHLIEVVKDAKRKGY</sequence>
<dbReference type="PANTHER" id="PTHR41237:SF1">
    <property type="entry name" value="SMALL RIBOSOMAL SUBUNIT PROTEIN BS21M"/>
    <property type="match status" value="1"/>
</dbReference>
<organism evidence="4 5">
    <name type="scientific">Kluyveromyces marxianus</name>
    <name type="common">Yeast</name>
    <name type="synonym">Candida kefyr</name>
    <dbReference type="NCBI Taxonomy" id="4911"/>
    <lineage>
        <taxon>Eukaryota</taxon>
        <taxon>Fungi</taxon>
        <taxon>Dikarya</taxon>
        <taxon>Ascomycota</taxon>
        <taxon>Saccharomycotina</taxon>
        <taxon>Saccharomycetes</taxon>
        <taxon>Saccharomycetales</taxon>
        <taxon>Saccharomycetaceae</taxon>
        <taxon>Kluyveromyces</taxon>
    </lineage>
</organism>
<comment type="similarity">
    <text evidence="1">Belongs to the bacterial ribosomal protein bS21 family.</text>
</comment>
<gene>
    <name evidence="4" type="primary">MRP21</name>
    <name evidence="4" type="ORF">FIM1_4455</name>
</gene>
<dbReference type="InterPro" id="IPR052837">
    <property type="entry name" value="Mitoribosomal_bS21"/>
</dbReference>
<evidence type="ECO:0000256" key="1">
    <source>
        <dbReference type="ARBA" id="ARBA00006640"/>
    </source>
</evidence>
<accession>A0ABX6F476</accession>
<dbReference type="GO" id="GO:0005840">
    <property type="term" value="C:ribosome"/>
    <property type="evidence" value="ECO:0007669"/>
    <property type="project" value="UniProtKB-KW"/>
</dbReference>
<reference evidence="4 5" key="1">
    <citation type="submission" date="2016-03" db="EMBL/GenBank/DDBJ databases">
        <title>How can Kluyveromyces marxianus grow so fast - potential evolutionary course in Saccharomyces Complex revealed by comparative genomics.</title>
        <authorList>
            <person name="Mo W."/>
            <person name="Lu W."/>
            <person name="Yang X."/>
            <person name="Qi J."/>
            <person name="Lv H."/>
        </authorList>
    </citation>
    <scope>NUCLEOTIDE SEQUENCE [LARGE SCALE GENOMIC DNA]</scope>
    <source>
        <strain evidence="4 5">FIM1</strain>
    </source>
</reference>
<proteinExistence type="inferred from homology"/>
<dbReference type="Pfam" id="PF01165">
    <property type="entry name" value="Ribosomal_S21"/>
    <property type="match status" value="1"/>
</dbReference>
<evidence type="ECO:0000256" key="3">
    <source>
        <dbReference type="ARBA" id="ARBA00023274"/>
    </source>
</evidence>
<keyword evidence="5" id="KW-1185">Reference proteome</keyword>
<keyword evidence="2 4" id="KW-0689">Ribosomal protein</keyword>
<dbReference type="InterPro" id="IPR001911">
    <property type="entry name" value="Ribosomal_bS21"/>
</dbReference>